<reference evidence="2 3" key="1">
    <citation type="submission" date="2019-04" db="EMBL/GenBank/DDBJ databases">
        <title>Corynebacterium endometrii sp. nov., isolated from the uterus of a cow with endometritis.</title>
        <authorList>
            <person name="Ballas P."/>
            <person name="Ruckert C."/>
            <person name="Wagener K."/>
            <person name="Drillich M."/>
            <person name="Kaempfer P."/>
            <person name="Busse H.-J."/>
            <person name="Ehling-Schulz M."/>
        </authorList>
    </citation>
    <scope>NUCLEOTIDE SEQUENCE [LARGE SCALE GENOMIC DNA]</scope>
    <source>
        <strain evidence="2 3">LMM-1653</strain>
    </source>
</reference>
<keyword evidence="2" id="KW-0503">Monooxygenase</keyword>
<sequence length="109" mass="12907">MILINVKYEVRPEYEETFLQEVAWFTDATRAEEGNIFFDWYKDPDKSNGYLLIEAFQDDAAEAHVNSEHFQRACDEMPRYLLKTPDIINTTIEGKTTWDKMAEFQVEED</sequence>
<dbReference type="InterPro" id="IPR050744">
    <property type="entry name" value="AI-2_Isomerase_LsrG"/>
</dbReference>
<dbReference type="EMBL" id="CP039247">
    <property type="protein sequence ID" value="QCB28062.1"/>
    <property type="molecule type" value="Genomic_DNA"/>
</dbReference>
<evidence type="ECO:0000313" key="3">
    <source>
        <dbReference type="Proteomes" id="UP000296352"/>
    </source>
</evidence>
<feature type="domain" description="ABM" evidence="1">
    <location>
        <begin position="2"/>
        <end position="92"/>
    </location>
</feature>
<dbReference type="Gene3D" id="3.30.70.100">
    <property type="match status" value="1"/>
</dbReference>
<dbReference type="PANTHER" id="PTHR33336">
    <property type="entry name" value="QUINOL MONOOXYGENASE YGIN-RELATED"/>
    <property type="match status" value="1"/>
</dbReference>
<evidence type="ECO:0000259" key="1">
    <source>
        <dbReference type="PROSITE" id="PS51725"/>
    </source>
</evidence>
<dbReference type="AlphaFoldDB" id="A0A4P7QEH3"/>
<keyword evidence="2" id="KW-0560">Oxidoreductase</keyword>
<keyword evidence="3" id="KW-1185">Reference proteome</keyword>
<dbReference type="Pfam" id="PF03992">
    <property type="entry name" value="ABM"/>
    <property type="match status" value="1"/>
</dbReference>
<accession>A0A4P7QEH3</accession>
<dbReference type="Proteomes" id="UP000296352">
    <property type="component" value="Chromosome"/>
</dbReference>
<dbReference type="GO" id="GO:0004497">
    <property type="term" value="F:monooxygenase activity"/>
    <property type="evidence" value="ECO:0007669"/>
    <property type="project" value="UniProtKB-KW"/>
</dbReference>
<evidence type="ECO:0000313" key="2">
    <source>
        <dbReference type="EMBL" id="QCB28062.1"/>
    </source>
</evidence>
<proteinExistence type="predicted"/>
<dbReference type="InterPro" id="IPR007138">
    <property type="entry name" value="ABM_dom"/>
</dbReference>
<dbReference type="KEGG" id="cee:CENDO_03845"/>
<protein>
    <submittedName>
        <fullName evidence="2">Monooxygenase YcnE</fullName>
        <ecNumber evidence="2">1.-.-.-</ecNumber>
    </submittedName>
</protein>
<dbReference type="PROSITE" id="PS51725">
    <property type="entry name" value="ABM"/>
    <property type="match status" value="1"/>
</dbReference>
<dbReference type="RefSeq" id="WP_136140852.1">
    <property type="nucleotide sequence ID" value="NZ_CP039247.1"/>
</dbReference>
<dbReference type="EC" id="1.-.-.-" evidence="2"/>
<name>A0A4P7QEH3_9CORY</name>
<dbReference type="OrthoDB" id="8452260at2"/>
<dbReference type="InterPro" id="IPR011008">
    <property type="entry name" value="Dimeric_a/b-barrel"/>
</dbReference>
<dbReference type="PANTHER" id="PTHR33336:SF3">
    <property type="entry name" value="ABM DOMAIN-CONTAINING PROTEIN"/>
    <property type="match status" value="1"/>
</dbReference>
<dbReference type="SUPFAM" id="SSF54909">
    <property type="entry name" value="Dimeric alpha+beta barrel"/>
    <property type="match status" value="1"/>
</dbReference>
<organism evidence="2 3">
    <name type="scientific">Corynebacterium endometrii</name>
    <dbReference type="NCBI Taxonomy" id="2488819"/>
    <lineage>
        <taxon>Bacteria</taxon>
        <taxon>Bacillati</taxon>
        <taxon>Actinomycetota</taxon>
        <taxon>Actinomycetes</taxon>
        <taxon>Mycobacteriales</taxon>
        <taxon>Corynebacteriaceae</taxon>
        <taxon>Corynebacterium</taxon>
    </lineage>
</organism>
<gene>
    <name evidence="2" type="primary">ycnE</name>
    <name evidence="2" type="ORF">CENDO_03845</name>
</gene>